<dbReference type="RefSeq" id="WP_126825355.1">
    <property type="nucleotide sequence ID" value="NZ_PIQG01000001.1"/>
</dbReference>
<evidence type="ECO:0000256" key="8">
    <source>
        <dbReference type="RuleBase" id="RU363032"/>
    </source>
</evidence>
<feature type="transmembrane region" description="Helical" evidence="8">
    <location>
        <begin position="204"/>
        <end position="222"/>
    </location>
</feature>
<feature type="transmembrane region" description="Helical" evidence="8">
    <location>
        <begin position="134"/>
        <end position="157"/>
    </location>
</feature>
<dbReference type="GO" id="GO:0071916">
    <property type="term" value="F:dipeptide transmembrane transporter activity"/>
    <property type="evidence" value="ECO:0007669"/>
    <property type="project" value="TreeGrafter"/>
</dbReference>
<evidence type="ECO:0000256" key="2">
    <source>
        <dbReference type="ARBA" id="ARBA00022448"/>
    </source>
</evidence>
<gene>
    <name evidence="10" type="ORF">CWI83_02715</name>
</gene>
<keyword evidence="3" id="KW-1003">Cell membrane</keyword>
<keyword evidence="6 8" id="KW-0472">Membrane</keyword>
<proteinExistence type="inferred from homology"/>
<dbReference type="InterPro" id="IPR045621">
    <property type="entry name" value="BPD_transp_1_N"/>
</dbReference>
<evidence type="ECO:0000256" key="6">
    <source>
        <dbReference type="ARBA" id="ARBA00023136"/>
    </source>
</evidence>
<evidence type="ECO:0000256" key="5">
    <source>
        <dbReference type="ARBA" id="ARBA00022989"/>
    </source>
</evidence>
<evidence type="ECO:0000256" key="1">
    <source>
        <dbReference type="ARBA" id="ARBA00004651"/>
    </source>
</evidence>
<reference evidence="10 11" key="1">
    <citation type="journal article" date="2011" name="Front. Microbiol.">
        <title>Genomic signatures of strain selection and enhancement in Bacillus atrophaeus var. globigii, a historical biowarfare simulant.</title>
        <authorList>
            <person name="Gibbons H.S."/>
            <person name="Broomall S.M."/>
            <person name="McNew L.A."/>
            <person name="Daligault H."/>
            <person name="Chapman C."/>
            <person name="Bruce D."/>
            <person name="Karavis M."/>
            <person name="Krepps M."/>
            <person name="McGregor P.A."/>
            <person name="Hong C."/>
            <person name="Park K.H."/>
            <person name="Akmal A."/>
            <person name="Feldman A."/>
            <person name="Lin J.S."/>
            <person name="Chang W.E."/>
            <person name="Higgs B.W."/>
            <person name="Demirev P."/>
            <person name="Lindquist J."/>
            <person name="Liem A."/>
            <person name="Fochler E."/>
            <person name="Read T.D."/>
            <person name="Tapia R."/>
            <person name="Johnson S."/>
            <person name="Bishop-Lilly K.A."/>
            <person name="Detter C."/>
            <person name="Han C."/>
            <person name="Sozhamannan S."/>
            <person name="Rosenzweig C.N."/>
            <person name="Skowronski E.W."/>
        </authorList>
    </citation>
    <scope>NUCLEOTIDE SEQUENCE [LARGE SCALE GENOMIC DNA]</scope>
    <source>
        <strain evidence="10 11">PIT1</strain>
    </source>
</reference>
<name>A0A432ZNH9_9GAMM</name>
<organism evidence="10 11">
    <name type="scientific">Pseudidiomarina taiwanensis</name>
    <dbReference type="NCBI Taxonomy" id="337250"/>
    <lineage>
        <taxon>Bacteria</taxon>
        <taxon>Pseudomonadati</taxon>
        <taxon>Pseudomonadota</taxon>
        <taxon>Gammaproteobacteria</taxon>
        <taxon>Alteromonadales</taxon>
        <taxon>Idiomarinaceae</taxon>
        <taxon>Pseudidiomarina</taxon>
    </lineage>
</organism>
<dbReference type="CDD" id="cd06261">
    <property type="entry name" value="TM_PBP2"/>
    <property type="match status" value="1"/>
</dbReference>
<keyword evidence="4 8" id="KW-0812">Transmembrane</keyword>
<keyword evidence="2 8" id="KW-0813">Transport</keyword>
<dbReference type="PANTHER" id="PTHR43163">
    <property type="entry name" value="DIPEPTIDE TRANSPORT SYSTEM PERMEASE PROTEIN DPPB-RELATED"/>
    <property type="match status" value="1"/>
</dbReference>
<evidence type="ECO:0000256" key="4">
    <source>
        <dbReference type="ARBA" id="ARBA00022692"/>
    </source>
</evidence>
<dbReference type="EMBL" id="PIQG01000001">
    <property type="protein sequence ID" value="RUO79437.1"/>
    <property type="molecule type" value="Genomic_DNA"/>
</dbReference>
<comment type="caution">
    <text evidence="10">The sequence shown here is derived from an EMBL/GenBank/DDBJ whole genome shotgun (WGS) entry which is preliminary data.</text>
</comment>
<dbReference type="Pfam" id="PF19300">
    <property type="entry name" value="BPD_transp_1_N"/>
    <property type="match status" value="1"/>
</dbReference>
<feature type="transmembrane region" description="Helical" evidence="8">
    <location>
        <begin position="304"/>
        <end position="326"/>
    </location>
</feature>
<feature type="domain" description="ABC transmembrane type-1" evidence="9">
    <location>
        <begin position="95"/>
        <end position="323"/>
    </location>
</feature>
<dbReference type="Proteomes" id="UP000288279">
    <property type="component" value="Unassembled WGS sequence"/>
</dbReference>
<evidence type="ECO:0000313" key="11">
    <source>
        <dbReference type="Proteomes" id="UP000288279"/>
    </source>
</evidence>
<dbReference type="Gene3D" id="1.10.3720.10">
    <property type="entry name" value="MetI-like"/>
    <property type="match status" value="1"/>
</dbReference>
<accession>A0A432ZNH9</accession>
<comment type="similarity">
    <text evidence="7">Belongs to the binding-protein-dependent transport system permease family. OppBC subfamily.</text>
</comment>
<comment type="subcellular location">
    <subcellularLocation>
        <location evidence="1 8">Cell membrane</location>
        <topology evidence="1 8">Multi-pass membrane protein</topology>
    </subcellularLocation>
</comment>
<protein>
    <submittedName>
        <fullName evidence="10">ABC transporter permease</fullName>
    </submittedName>
</protein>
<dbReference type="PROSITE" id="PS50928">
    <property type="entry name" value="ABC_TM1"/>
    <property type="match status" value="1"/>
</dbReference>
<dbReference type="InterPro" id="IPR035906">
    <property type="entry name" value="MetI-like_sf"/>
</dbReference>
<sequence>MRYTLQRLLLLLITLVLLSLFTFSLNYFFPGDVLTNMTGIRAIDANQYASVALERDINASFPQQYITYLGHILSGQWGQSLITQEDVFQTMTPLLGASLELIVLTMLLSMLLGAPLGIYAALTEGGSFDRIITGLGLSSYSIPVFWLAQMLILFFAVKLGIAPISGQINPLYDVPVTSGAVLIDIWLNDYPYPYAALLDALNHLWLPIIVLSIMPMTMLIRITRGAVLDVLRQNYIRAARARGLKGSTILTRHVLPNAMQQVVGQLGLLFSLLMSNIIIVEVIFNWPGIGSWLVKSIYERDYPILQAGVLVFATLILLVNVAVELFHAWRYPQVRKELYAE</sequence>
<keyword evidence="5 8" id="KW-1133">Transmembrane helix</keyword>
<dbReference type="GO" id="GO:0005886">
    <property type="term" value="C:plasma membrane"/>
    <property type="evidence" value="ECO:0007669"/>
    <property type="project" value="UniProtKB-SubCell"/>
</dbReference>
<keyword evidence="11" id="KW-1185">Reference proteome</keyword>
<dbReference type="InterPro" id="IPR000515">
    <property type="entry name" value="MetI-like"/>
</dbReference>
<feature type="transmembrane region" description="Helical" evidence="8">
    <location>
        <begin position="101"/>
        <end position="122"/>
    </location>
</feature>
<dbReference type="Pfam" id="PF00528">
    <property type="entry name" value="BPD_transp_1"/>
    <property type="match status" value="1"/>
</dbReference>
<evidence type="ECO:0000259" key="9">
    <source>
        <dbReference type="PROSITE" id="PS50928"/>
    </source>
</evidence>
<feature type="transmembrane region" description="Helical" evidence="8">
    <location>
        <begin position="262"/>
        <end position="284"/>
    </location>
</feature>
<dbReference type="AlphaFoldDB" id="A0A432ZNH9"/>
<dbReference type="OrthoDB" id="9805855at2"/>
<dbReference type="PANTHER" id="PTHR43163:SF6">
    <property type="entry name" value="DIPEPTIDE TRANSPORT SYSTEM PERMEASE PROTEIN DPPB-RELATED"/>
    <property type="match status" value="1"/>
</dbReference>
<evidence type="ECO:0000256" key="3">
    <source>
        <dbReference type="ARBA" id="ARBA00022475"/>
    </source>
</evidence>
<dbReference type="SUPFAM" id="SSF161098">
    <property type="entry name" value="MetI-like"/>
    <property type="match status" value="1"/>
</dbReference>
<evidence type="ECO:0000256" key="7">
    <source>
        <dbReference type="ARBA" id="ARBA00024202"/>
    </source>
</evidence>
<evidence type="ECO:0000313" key="10">
    <source>
        <dbReference type="EMBL" id="RUO79437.1"/>
    </source>
</evidence>